<dbReference type="Proteomes" id="UP000663193">
    <property type="component" value="Chromosome 4"/>
</dbReference>
<dbReference type="VEuPathDB" id="FungiDB:JI435_406010"/>
<feature type="region of interest" description="Disordered" evidence="1">
    <location>
        <begin position="86"/>
        <end position="112"/>
    </location>
</feature>
<evidence type="ECO:0000256" key="1">
    <source>
        <dbReference type="SAM" id="MobiDB-lite"/>
    </source>
</evidence>
<keyword evidence="3" id="KW-1185">Reference proteome</keyword>
<protein>
    <submittedName>
        <fullName evidence="2">Uncharacterized protein</fullName>
    </submittedName>
</protein>
<proteinExistence type="predicted"/>
<evidence type="ECO:0000313" key="2">
    <source>
        <dbReference type="EMBL" id="QRC94537.1"/>
    </source>
</evidence>
<dbReference type="AlphaFoldDB" id="A0A7U2EXG5"/>
<sequence length="135" mass="15358">MGTTLVYDWYADHSKGVFGLEIMLAKISMGWDGFYKLQRYFLHDIPHIFSCSNSKISNTNTTIVTHFPLNMHIYVRQTVSASRRLPFDFGHTKPPVSQKQHSPSPLHTYQGPRSAELANLDSRNVEKLAKLLPPA</sequence>
<organism evidence="2 3">
    <name type="scientific">Phaeosphaeria nodorum (strain SN15 / ATCC MYA-4574 / FGSC 10173)</name>
    <name type="common">Glume blotch fungus</name>
    <name type="synonym">Parastagonospora nodorum</name>
    <dbReference type="NCBI Taxonomy" id="321614"/>
    <lineage>
        <taxon>Eukaryota</taxon>
        <taxon>Fungi</taxon>
        <taxon>Dikarya</taxon>
        <taxon>Ascomycota</taxon>
        <taxon>Pezizomycotina</taxon>
        <taxon>Dothideomycetes</taxon>
        <taxon>Pleosporomycetidae</taxon>
        <taxon>Pleosporales</taxon>
        <taxon>Pleosporineae</taxon>
        <taxon>Phaeosphaeriaceae</taxon>
        <taxon>Parastagonospora</taxon>
    </lineage>
</organism>
<gene>
    <name evidence="2" type="ORF">JI435_406010</name>
</gene>
<reference evidence="3" key="1">
    <citation type="journal article" date="2021" name="BMC Genomics">
        <title>Chromosome-level genome assembly and manually-curated proteome of model necrotroph Parastagonospora nodorum Sn15 reveals a genome-wide trove of candidate effector homologs, and redundancy of virulence-related functions within an accessory chromosome.</title>
        <authorList>
            <person name="Bertazzoni S."/>
            <person name="Jones D.A.B."/>
            <person name="Phan H.T."/>
            <person name="Tan K.-C."/>
            <person name="Hane J.K."/>
        </authorList>
    </citation>
    <scope>NUCLEOTIDE SEQUENCE [LARGE SCALE GENOMIC DNA]</scope>
    <source>
        <strain evidence="3">SN15 / ATCC MYA-4574 / FGSC 10173)</strain>
    </source>
</reference>
<evidence type="ECO:0000313" key="3">
    <source>
        <dbReference type="Proteomes" id="UP000663193"/>
    </source>
</evidence>
<accession>A0A7U2EXG5</accession>
<dbReference type="EMBL" id="CP069026">
    <property type="protein sequence ID" value="QRC94537.1"/>
    <property type="molecule type" value="Genomic_DNA"/>
</dbReference>
<feature type="compositionally biased region" description="Polar residues" evidence="1">
    <location>
        <begin position="95"/>
        <end position="107"/>
    </location>
</feature>
<name>A0A7U2EXG5_PHANO</name>